<evidence type="ECO:0000313" key="5">
    <source>
        <dbReference type="Proteomes" id="UP000077339"/>
    </source>
</evidence>
<proteinExistence type="predicted"/>
<dbReference type="PANTHER" id="PTHR43401">
    <property type="entry name" value="L-THREONINE 3-DEHYDROGENASE"/>
    <property type="match status" value="1"/>
</dbReference>
<dbReference type="OrthoDB" id="9769198at2"/>
<dbReference type="RefSeq" id="WP_068348350.1">
    <property type="nucleotide sequence ID" value="NZ_JFHK01000020.1"/>
</dbReference>
<evidence type="ECO:0000259" key="3">
    <source>
        <dbReference type="Pfam" id="PF08240"/>
    </source>
</evidence>
<evidence type="ECO:0000313" key="4">
    <source>
        <dbReference type="EMBL" id="OAA29175.1"/>
    </source>
</evidence>
<sequence length="323" mass="34899">MKAVFIEKPYKIVIKELDGPSKKQGETLIEVLACGICGTDLKIFKGETLATYPLVPGHEIVGKVVDSEEFEKGMLVTVDPNKSCGKCEYCREGKVNLCKNLSAVGVTRAGGFAEFLSVDDSLVYPLTPNISIKTAVFAEPLSCIINGFNVSGFNYVSDMAVIGGGPIGAIVAMLAKRFSVGKTVIAETNSKRRDFLESNFALETTDYLDPNKHLFDVVFDCTGNPKGIEIAASLTKMGGSTVVFGVTAKGAKSSLEAFEVYRKELRITGSFINPFTMSKAVKILNSGEFNFDPLVTKELSLEETVSHINGDKTAEMKAVWINS</sequence>
<dbReference type="SUPFAM" id="SSF51735">
    <property type="entry name" value="NAD(P)-binding Rossmann-fold domains"/>
    <property type="match status" value="1"/>
</dbReference>
<dbReference type="InterPro" id="IPR013149">
    <property type="entry name" value="ADH-like_C"/>
</dbReference>
<dbReference type="Gene3D" id="3.40.50.720">
    <property type="entry name" value="NAD(P)-binding Rossmann-like Domain"/>
    <property type="match status" value="1"/>
</dbReference>
<dbReference type="STRING" id="1453497.AT15_04075"/>
<evidence type="ECO:0000259" key="2">
    <source>
        <dbReference type="Pfam" id="PF00107"/>
    </source>
</evidence>
<accession>A0A176JYZ1</accession>
<dbReference type="InterPro" id="IPR050129">
    <property type="entry name" value="Zn_alcohol_dh"/>
</dbReference>
<evidence type="ECO:0008006" key="6">
    <source>
        <dbReference type="Google" id="ProtNLM"/>
    </source>
</evidence>
<dbReference type="Gene3D" id="3.90.180.10">
    <property type="entry name" value="Medium-chain alcohol dehydrogenases, catalytic domain"/>
    <property type="match status" value="1"/>
</dbReference>
<reference evidence="4 5" key="1">
    <citation type="submission" date="2014-02" db="EMBL/GenBank/DDBJ databases">
        <title>Kosmotoga genome sequencing.</title>
        <authorList>
            <person name="Pollo S.M."/>
            <person name="Charchuk R."/>
            <person name="Nesbo C.L."/>
        </authorList>
    </citation>
    <scope>NUCLEOTIDE SEQUENCE [LARGE SCALE GENOMIC DNA]</scope>
    <source>
        <strain evidence="4 5">S304</strain>
    </source>
</reference>
<evidence type="ECO:0000256" key="1">
    <source>
        <dbReference type="ARBA" id="ARBA00023002"/>
    </source>
</evidence>
<dbReference type="InterPro" id="IPR036291">
    <property type="entry name" value="NAD(P)-bd_dom_sf"/>
</dbReference>
<dbReference type="PANTHER" id="PTHR43401:SF2">
    <property type="entry name" value="L-THREONINE 3-DEHYDROGENASE"/>
    <property type="match status" value="1"/>
</dbReference>
<dbReference type="Pfam" id="PF00107">
    <property type="entry name" value="ADH_zinc_N"/>
    <property type="match status" value="1"/>
</dbReference>
<dbReference type="Pfam" id="PF08240">
    <property type="entry name" value="ADH_N"/>
    <property type="match status" value="1"/>
</dbReference>
<dbReference type="InterPro" id="IPR011032">
    <property type="entry name" value="GroES-like_sf"/>
</dbReference>
<dbReference type="SUPFAM" id="SSF50129">
    <property type="entry name" value="GroES-like"/>
    <property type="match status" value="1"/>
</dbReference>
<dbReference type="Proteomes" id="UP000077339">
    <property type="component" value="Unassembled WGS sequence"/>
</dbReference>
<organism evidence="4 5">
    <name type="scientific">Kosmotoga arenicorallina S304</name>
    <dbReference type="NCBI Taxonomy" id="1453497"/>
    <lineage>
        <taxon>Bacteria</taxon>
        <taxon>Thermotogati</taxon>
        <taxon>Thermotogota</taxon>
        <taxon>Thermotogae</taxon>
        <taxon>Kosmotogales</taxon>
        <taxon>Kosmotogaceae</taxon>
        <taxon>Kosmotoga</taxon>
    </lineage>
</organism>
<comment type="caution">
    <text evidence="4">The sequence shown here is derived from an EMBL/GenBank/DDBJ whole genome shotgun (WGS) entry which is preliminary data.</text>
</comment>
<dbReference type="GO" id="GO:0016491">
    <property type="term" value="F:oxidoreductase activity"/>
    <property type="evidence" value="ECO:0007669"/>
    <property type="project" value="UniProtKB-KW"/>
</dbReference>
<keyword evidence="1" id="KW-0560">Oxidoreductase</keyword>
<dbReference type="PATRIC" id="fig|1453497.3.peg.808"/>
<dbReference type="EMBL" id="JFHK01000020">
    <property type="protein sequence ID" value="OAA29175.1"/>
    <property type="molecule type" value="Genomic_DNA"/>
</dbReference>
<gene>
    <name evidence="4" type="ORF">AT15_04075</name>
</gene>
<dbReference type="InterPro" id="IPR013154">
    <property type="entry name" value="ADH-like_N"/>
</dbReference>
<protein>
    <recommendedName>
        <fullName evidence="6">Alcohol dehydrogenase</fullName>
    </recommendedName>
</protein>
<keyword evidence="5" id="KW-1185">Reference proteome</keyword>
<dbReference type="AlphaFoldDB" id="A0A176JYZ1"/>
<feature type="domain" description="Alcohol dehydrogenase-like C-terminal" evidence="2">
    <location>
        <begin position="166"/>
        <end position="279"/>
    </location>
</feature>
<feature type="domain" description="Alcohol dehydrogenase-like N-terminal" evidence="3">
    <location>
        <begin position="24"/>
        <end position="126"/>
    </location>
</feature>
<name>A0A176JYZ1_9BACT</name>